<dbReference type="InterPro" id="IPR000089">
    <property type="entry name" value="Biotin_lipoyl"/>
</dbReference>
<evidence type="ECO:0000259" key="9">
    <source>
        <dbReference type="PROSITE" id="PS50979"/>
    </source>
</evidence>
<feature type="domain" description="Lipoyl-binding" evidence="7">
    <location>
        <begin position="581"/>
        <end position="654"/>
    </location>
</feature>
<evidence type="ECO:0000256" key="1">
    <source>
        <dbReference type="ARBA" id="ARBA00001953"/>
    </source>
</evidence>
<keyword evidence="11" id="KW-1185">Reference proteome</keyword>
<comment type="cofactor">
    <cofactor evidence="1">
        <name>biotin</name>
        <dbReference type="ChEBI" id="CHEBI:57586"/>
    </cofactor>
</comment>
<dbReference type="PROSITE" id="PS00866">
    <property type="entry name" value="CPSASE_1"/>
    <property type="match status" value="1"/>
</dbReference>
<dbReference type="InterPro" id="IPR005479">
    <property type="entry name" value="CPAse_ATP-bd"/>
</dbReference>
<accession>A0AA41QG20</accession>
<dbReference type="Pfam" id="PF00289">
    <property type="entry name" value="Biotin_carb_N"/>
    <property type="match status" value="1"/>
</dbReference>
<dbReference type="Gene3D" id="3.30.470.20">
    <property type="entry name" value="ATP-grasp fold, B domain"/>
    <property type="match status" value="1"/>
</dbReference>
<dbReference type="FunFam" id="3.40.50.20:FF:000010">
    <property type="entry name" value="Propionyl-CoA carboxylase subunit alpha"/>
    <property type="match status" value="1"/>
</dbReference>
<feature type="domain" description="ATP-grasp" evidence="8">
    <location>
        <begin position="119"/>
        <end position="326"/>
    </location>
</feature>
<evidence type="ECO:0000313" key="11">
    <source>
        <dbReference type="Proteomes" id="UP001165405"/>
    </source>
</evidence>
<keyword evidence="2" id="KW-0436">Ligase</keyword>
<dbReference type="InterPro" id="IPR005481">
    <property type="entry name" value="BC-like_N"/>
</dbReference>
<dbReference type="InterPro" id="IPR050856">
    <property type="entry name" value="Biotin_carboxylase_complex"/>
</dbReference>
<proteinExistence type="predicted"/>
<feature type="domain" description="Biotin carboxylation" evidence="9">
    <location>
        <begin position="1"/>
        <end position="453"/>
    </location>
</feature>
<dbReference type="PROSITE" id="PS00867">
    <property type="entry name" value="CPSASE_2"/>
    <property type="match status" value="1"/>
</dbReference>
<evidence type="ECO:0000256" key="2">
    <source>
        <dbReference type="ARBA" id="ARBA00022598"/>
    </source>
</evidence>
<organism evidence="10 11">
    <name type="scientific">Antribacter soli</name>
    <dbReference type="NCBI Taxonomy" id="2910976"/>
    <lineage>
        <taxon>Bacteria</taxon>
        <taxon>Bacillati</taxon>
        <taxon>Actinomycetota</taxon>
        <taxon>Actinomycetes</taxon>
        <taxon>Micrococcales</taxon>
        <taxon>Promicromonosporaceae</taxon>
        <taxon>Antribacter</taxon>
    </lineage>
</organism>
<dbReference type="InterPro" id="IPR016185">
    <property type="entry name" value="PreATP-grasp_dom_sf"/>
</dbReference>
<dbReference type="Pfam" id="PF00364">
    <property type="entry name" value="Biotin_lipoyl"/>
    <property type="match status" value="1"/>
</dbReference>
<evidence type="ECO:0000259" key="7">
    <source>
        <dbReference type="PROSITE" id="PS50968"/>
    </source>
</evidence>
<dbReference type="SUPFAM" id="SSF56059">
    <property type="entry name" value="Glutathione synthetase ATP-binding domain-like"/>
    <property type="match status" value="1"/>
</dbReference>
<evidence type="ECO:0000259" key="8">
    <source>
        <dbReference type="PROSITE" id="PS50975"/>
    </source>
</evidence>
<dbReference type="SUPFAM" id="SSF51246">
    <property type="entry name" value="Rudiment single hybrid motif"/>
    <property type="match status" value="1"/>
</dbReference>
<evidence type="ECO:0000256" key="5">
    <source>
        <dbReference type="ARBA" id="ARBA00023267"/>
    </source>
</evidence>
<dbReference type="GO" id="GO:0016874">
    <property type="term" value="F:ligase activity"/>
    <property type="evidence" value="ECO:0007669"/>
    <property type="project" value="UniProtKB-KW"/>
</dbReference>
<dbReference type="PROSITE" id="PS50979">
    <property type="entry name" value="BC"/>
    <property type="match status" value="1"/>
</dbReference>
<protein>
    <submittedName>
        <fullName evidence="10">ATP-grasp domain-containing protein</fullName>
    </submittedName>
</protein>
<dbReference type="PANTHER" id="PTHR18866">
    <property type="entry name" value="CARBOXYLASE:PYRUVATE/ACETYL-COA/PROPIONYL-COA CARBOXYLASE"/>
    <property type="match status" value="1"/>
</dbReference>
<evidence type="ECO:0000313" key="10">
    <source>
        <dbReference type="EMBL" id="MCF4121986.1"/>
    </source>
</evidence>
<dbReference type="AlphaFoldDB" id="A0AA41QG20"/>
<dbReference type="SUPFAM" id="SSF52440">
    <property type="entry name" value="PreATP-grasp domain"/>
    <property type="match status" value="1"/>
</dbReference>
<dbReference type="PROSITE" id="PS50975">
    <property type="entry name" value="ATP_GRASP"/>
    <property type="match status" value="1"/>
</dbReference>
<gene>
    <name evidence="10" type="ORF">L1785_13460</name>
</gene>
<dbReference type="InterPro" id="IPR011054">
    <property type="entry name" value="Rudment_hybrid_motif"/>
</dbReference>
<name>A0AA41QG20_9MICO</name>
<dbReference type="Pfam" id="PF02785">
    <property type="entry name" value="Biotin_carb_C"/>
    <property type="match status" value="1"/>
</dbReference>
<dbReference type="InterPro" id="IPR005482">
    <property type="entry name" value="Biotin_COase_C"/>
</dbReference>
<evidence type="ECO:0000256" key="6">
    <source>
        <dbReference type="PROSITE-ProRule" id="PRU00409"/>
    </source>
</evidence>
<dbReference type="Gene3D" id="2.40.50.100">
    <property type="match status" value="1"/>
</dbReference>
<dbReference type="CDD" id="cd06850">
    <property type="entry name" value="biotinyl_domain"/>
    <property type="match status" value="1"/>
</dbReference>
<dbReference type="SUPFAM" id="SSF51230">
    <property type="entry name" value="Single hybrid motif"/>
    <property type="match status" value="1"/>
</dbReference>
<dbReference type="Pfam" id="PF02786">
    <property type="entry name" value="CPSase_L_D2"/>
    <property type="match status" value="1"/>
</dbReference>
<dbReference type="SMART" id="SM00878">
    <property type="entry name" value="Biotin_carb_C"/>
    <property type="match status" value="1"/>
</dbReference>
<dbReference type="Proteomes" id="UP001165405">
    <property type="component" value="Unassembled WGS sequence"/>
</dbReference>
<dbReference type="PANTHER" id="PTHR18866:SF126">
    <property type="entry name" value="BIOTIN CARBOXYLASE"/>
    <property type="match status" value="1"/>
</dbReference>
<dbReference type="RefSeq" id="WP_236089786.1">
    <property type="nucleotide sequence ID" value="NZ_JAKGSG010000036.1"/>
</dbReference>
<evidence type="ECO:0000256" key="4">
    <source>
        <dbReference type="ARBA" id="ARBA00022840"/>
    </source>
</evidence>
<keyword evidence="5" id="KW-0092">Biotin</keyword>
<keyword evidence="3 6" id="KW-0547">Nucleotide-binding</keyword>
<dbReference type="InterPro" id="IPR011761">
    <property type="entry name" value="ATP-grasp"/>
</dbReference>
<keyword evidence="4 6" id="KW-0067">ATP-binding</keyword>
<comment type="caution">
    <text evidence="10">The sequence shown here is derived from an EMBL/GenBank/DDBJ whole genome shotgun (WGS) entry which is preliminary data.</text>
</comment>
<dbReference type="GO" id="GO:0005524">
    <property type="term" value="F:ATP binding"/>
    <property type="evidence" value="ECO:0007669"/>
    <property type="project" value="UniProtKB-UniRule"/>
</dbReference>
<sequence>MHTLLVANRGEIALRVLRTARRLGLRTVAVYSDADRDAPHVRAADVAVRVGPGPAAESYLSIPALLAAAERTGADAVHPGYGFLAENAGFAQAVLDTGLVWVGPPPDAMAAMGRKDTAREIALAAGVPVLQQLPVLPSDAGRSATIGDLTFPLLVKAAAGGGGKGMRVVRDPAGLDAAVAAARREAGAAFGDDTVLLERYVEHGRHVEVQVLADAHGHVVHLHERDCSAQRRHQKVLEEAPAPWLTPGLRERLHAWAVELAAKVGYVGAGTVEFLVPGDPGQTAGGEAWFLEMNTRLQVEHPVTEAVVIVAGRRLDLVAEQLRIAAGEPLGFTQAEVNVVGHAMEARINAEDAYAGFLPQAGIATRVRWPAGVRVDAGIEDGTVVPAAYDSLVGKVIARGEDREAARQALVGALDNTAILGLTTNTGFLRALADSAAFRDGEVDTAWLDGHEVDPPDPWSALVAAAWAITSLGGDGWRAGGPPGPAWVELGEHVLVVARAPSGEGEVREASGAGRDAAERAGVVRAGVVRAGVVRDAGDGLLEVDGVVGRFVVEVRPRAVEVAHRGHTFRFARPDGSSVREAEAGDGVVLAVMPGTLTRVDVRPGERVKRGQALGVLEAMKMELALTAPADGVVTVGAAAGERVAARQVLFEVHDPGASGKVPGA</sequence>
<dbReference type="GO" id="GO:0046872">
    <property type="term" value="F:metal ion binding"/>
    <property type="evidence" value="ECO:0007669"/>
    <property type="project" value="InterPro"/>
</dbReference>
<dbReference type="PROSITE" id="PS00188">
    <property type="entry name" value="BIOTIN"/>
    <property type="match status" value="1"/>
</dbReference>
<dbReference type="InterPro" id="IPR011764">
    <property type="entry name" value="Biotin_carboxylation_dom"/>
</dbReference>
<reference evidence="10" key="1">
    <citation type="submission" date="2022-01" db="EMBL/GenBank/DDBJ databases">
        <title>Antribacter sp. nov., isolated from Guizhou of China.</title>
        <authorList>
            <person name="Chengliang C."/>
            <person name="Ya Z."/>
        </authorList>
    </citation>
    <scope>NUCLEOTIDE SEQUENCE</scope>
    <source>
        <strain evidence="10">KLBMP 9083</strain>
    </source>
</reference>
<dbReference type="InterPro" id="IPR001882">
    <property type="entry name" value="Biotin_BS"/>
</dbReference>
<dbReference type="InterPro" id="IPR011053">
    <property type="entry name" value="Single_hybrid_motif"/>
</dbReference>
<dbReference type="PROSITE" id="PS50968">
    <property type="entry name" value="BIOTINYL_LIPOYL"/>
    <property type="match status" value="1"/>
</dbReference>
<dbReference type="EMBL" id="JAKGSG010000036">
    <property type="protein sequence ID" value="MCF4121986.1"/>
    <property type="molecule type" value="Genomic_DNA"/>
</dbReference>
<evidence type="ECO:0000256" key="3">
    <source>
        <dbReference type="ARBA" id="ARBA00022741"/>
    </source>
</evidence>